<dbReference type="Gene3D" id="2.60.40.1890">
    <property type="entry name" value="PCu(A)C copper chaperone"/>
    <property type="match status" value="1"/>
</dbReference>
<dbReference type="SUPFAM" id="SSF110087">
    <property type="entry name" value="DR1885-like metal-binding protein"/>
    <property type="match status" value="1"/>
</dbReference>
<dbReference type="KEGG" id="sarm:DVA86_21205"/>
<dbReference type="Pfam" id="PF04314">
    <property type="entry name" value="PCuAC"/>
    <property type="match status" value="1"/>
</dbReference>
<protein>
    <submittedName>
        <fullName evidence="3">Copper chaperone PCu(A)C</fullName>
    </submittedName>
</protein>
<dbReference type="AlphaFoldDB" id="A0A345Y0V5"/>
<dbReference type="InterPro" id="IPR058248">
    <property type="entry name" value="Lxx211020-like"/>
</dbReference>
<dbReference type="RefSeq" id="WP_208884943.1">
    <property type="nucleotide sequence ID" value="NZ_CP031320.1"/>
</dbReference>
<reference evidence="3 4" key="1">
    <citation type="submission" date="2018-07" db="EMBL/GenBank/DDBJ databases">
        <title>Draft genome of the type strain Streptomyces armeniacus ATCC 15676.</title>
        <authorList>
            <person name="Labana P."/>
            <person name="Gosse J.T."/>
            <person name="Boddy C.N."/>
        </authorList>
    </citation>
    <scope>NUCLEOTIDE SEQUENCE [LARGE SCALE GENOMIC DNA]</scope>
    <source>
        <strain evidence="3 4">ATCC 15676</strain>
    </source>
</reference>
<evidence type="ECO:0000256" key="1">
    <source>
        <dbReference type="SAM" id="MobiDB-lite"/>
    </source>
</evidence>
<dbReference type="EMBL" id="CP031320">
    <property type="protein sequence ID" value="AXK37521.1"/>
    <property type="molecule type" value="Genomic_DNA"/>
</dbReference>
<gene>
    <name evidence="3" type="ORF">DVA86_21205</name>
</gene>
<feature type="region of interest" description="Disordered" evidence="1">
    <location>
        <begin position="23"/>
        <end position="51"/>
    </location>
</feature>
<dbReference type="InterPro" id="IPR036182">
    <property type="entry name" value="PCuAC_sf"/>
</dbReference>
<sequence length="162" mass="17165">MRLPRRTAYAATAALAGTLALGGCGSSSGSGSDSDSEPGARPELKPSGAYMPQPVMNDMAGGFMVIENKGDEDDKLTSVTTDIAKTVEMHKTVDQQMQQVKSFPVPADGELALSRGGNHLMFLDLKRKPAEGDKVTVKLHFEKSDPITVSVPVKATNYTPAK</sequence>
<dbReference type="PROSITE" id="PS51257">
    <property type="entry name" value="PROKAR_LIPOPROTEIN"/>
    <property type="match status" value="1"/>
</dbReference>
<name>A0A345Y0V5_9ACTN</name>
<organism evidence="3 4">
    <name type="scientific">Streptomyces armeniacus</name>
    <dbReference type="NCBI Taxonomy" id="83291"/>
    <lineage>
        <taxon>Bacteria</taxon>
        <taxon>Bacillati</taxon>
        <taxon>Actinomycetota</taxon>
        <taxon>Actinomycetes</taxon>
        <taxon>Kitasatosporales</taxon>
        <taxon>Streptomycetaceae</taxon>
        <taxon>Streptomyces</taxon>
    </lineage>
</organism>
<evidence type="ECO:0000313" key="4">
    <source>
        <dbReference type="Proteomes" id="UP000254425"/>
    </source>
</evidence>
<evidence type="ECO:0000256" key="2">
    <source>
        <dbReference type="SAM" id="SignalP"/>
    </source>
</evidence>
<keyword evidence="4" id="KW-1185">Reference proteome</keyword>
<keyword evidence="2" id="KW-0732">Signal</keyword>
<feature type="signal peptide" evidence="2">
    <location>
        <begin position="1"/>
        <end position="22"/>
    </location>
</feature>
<dbReference type="PANTHER" id="PTHR36302">
    <property type="entry name" value="BLR7088 PROTEIN"/>
    <property type="match status" value="1"/>
</dbReference>
<dbReference type="InterPro" id="IPR007410">
    <property type="entry name" value="LpqE-like"/>
</dbReference>
<evidence type="ECO:0000313" key="3">
    <source>
        <dbReference type="EMBL" id="AXK37521.1"/>
    </source>
</evidence>
<proteinExistence type="predicted"/>
<accession>A0A345Y0V5</accession>
<feature type="chain" id="PRO_5039632342" evidence="2">
    <location>
        <begin position="23"/>
        <end position="162"/>
    </location>
</feature>
<dbReference type="PANTHER" id="PTHR36302:SF1">
    <property type="entry name" value="COPPER CHAPERONE PCU(A)C"/>
    <property type="match status" value="1"/>
</dbReference>
<dbReference type="Proteomes" id="UP000254425">
    <property type="component" value="Chromosome"/>
</dbReference>